<dbReference type="InterPro" id="IPR052030">
    <property type="entry name" value="Peptidase_M20/M20A_hydrolases"/>
</dbReference>
<accession>A0ABR4N6W3</accession>
<evidence type="ECO:0000256" key="1">
    <source>
        <dbReference type="ARBA" id="ARBA00006247"/>
    </source>
</evidence>
<evidence type="ECO:0000259" key="2">
    <source>
        <dbReference type="Pfam" id="PF07687"/>
    </source>
</evidence>
<dbReference type="InterPro" id="IPR017439">
    <property type="entry name" value="Amidohydrolase"/>
</dbReference>
<dbReference type="EMBL" id="JADGIZ020000025">
    <property type="protein sequence ID" value="KAL2915282.1"/>
    <property type="molecule type" value="Genomic_DNA"/>
</dbReference>
<keyword evidence="4" id="KW-1185">Reference proteome</keyword>
<proteinExistence type="inferred from homology"/>
<dbReference type="CDD" id="cd05672">
    <property type="entry name" value="M20_ACY1L2-like"/>
    <property type="match status" value="1"/>
</dbReference>
<dbReference type="PIRSF" id="PIRSF037226">
    <property type="entry name" value="Amidohydrolase_ACY1L2_prd"/>
    <property type="match status" value="1"/>
</dbReference>
<organism evidence="3 4">
    <name type="scientific">Polyrhizophydium stewartii</name>
    <dbReference type="NCBI Taxonomy" id="2732419"/>
    <lineage>
        <taxon>Eukaryota</taxon>
        <taxon>Fungi</taxon>
        <taxon>Fungi incertae sedis</taxon>
        <taxon>Chytridiomycota</taxon>
        <taxon>Chytridiomycota incertae sedis</taxon>
        <taxon>Chytridiomycetes</taxon>
        <taxon>Rhizophydiales</taxon>
        <taxon>Rhizophydiales incertae sedis</taxon>
        <taxon>Polyrhizophydium</taxon>
    </lineage>
</organism>
<reference evidence="3 4" key="1">
    <citation type="submission" date="2023-09" db="EMBL/GenBank/DDBJ databases">
        <title>Pangenome analysis of Batrachochytrium dendrobatidis and related Chytrids.</title>
        <authorList>
            <person name="Yacoub M.N."/>
            <person name="Stajich J.E."/>
            <person name="James T.Y."/>
        </authorList>
    </citation>
    <scope>NUCLEOTIDE SEQUENCE [LARGE SCALE GENOMIC DNA]</scope>
    <source>
        <strain evidence="3 4">JEL0888</strain>
    </source>
</reference>
<feature type="domain" description="Peptidase M20 dimerisation" evidence="2">
    <location>
        <begin position="165"/>
        <end position="257"/>
    </location>
</feature>
<dbReference type="Gene3D" id="3.40.630.10">
    <property type="entry name" value="Zn peptidases"/>
    <property type="match status" value="2"/>
</dbReference>
<dbReference type="Pfam" id="PF01546">
    <property type="entry name" value="Peptidase_M20"/>
    <property type="match status" value="1"/>
</dbReference>
<evidence type="ECO:0000313" key="3">
    <source>
        <dbReference type="EMBL" id="KAL2915282.1"/>
    </source>
</evidence>
<dbReference type="InterPro" id="IPR017144">
    <property type="entry name" value="Xaa-Arg_dipeptidase"/>
</dbReference>
<dbReference type="InterPro" id="IPR011650">
    <property type="entry name" value="Peptidase_M20_dimer"/>
</dbReference>
<comment type="caution">
    <text evidence="3">The sequence shown here is derived from an EMBL/GenBank/DDBJ whole genome shotgun (WGS) entry which is preliminary data.</text>
</comment>
<sequence length="467" mass="49622">MEPHREALLALSRDVRIHAHPELSGAEHHACAAVADFMAARGFTVERRAGGLETALIAVDDSCAKDDGAVTVAFLSEYDALPGLGHACGHNLIAVLGVGAALAFRDAAKAQGLNARVILFGSPAEETFGGKINLVDHGAFDKVDVALMAHPGTQNALRGVWLAMVSFSIEFFGKPSHASALPWEGVNALDAAVLAYQSVSVLRQQTLPSNRIHGIIKHGGDAPNIIPEYTKMEYYIRSERIEDLLELKAKIFKCFEGAALATGCTVKITEDPTFANVNHNDTLCAIYESHMRRLGADFTPDDVARTESRGSTGAQAAHGARCAAPRILPHKRNSRLLAGIADALHTLPASPLTSGALTRWSRLVLSCAPCLSVPMPSPDLDSPLATRPVATHTDMGNVTHVVPGIHPVFDIGARGFSYHTAEFAALAGQTSAFDRTMLAAYALAMTGIECATSPETLAKVRRDFQGA</sequence>
<comment type="similarity">
    <text evidence="1">Belongs to the peptidase M20A family.</text>
</comment>
<dbReference type="Gene3D" id="3.30.70.360">
    <property type="match status" value="1"/>
</dbReference>
<dbReference type="Proteomes" id="UP001527925">
    <property type="component" value="Unassembled WGS sequence"/>
</dbReference>
<dbReference type="Pfam" id="PF07687">
    <property type="entry name" value="M20_dimer"/>
    <property type="match status" value="1"/>
</dbReference>
<protein>
    <recommendedName>
        <fullName evidence="2">Peptidase M20 dimerisation domain-containing protein</fullName>
    </recommendedName>
</protein>
<dbReference type="PANTHER" id="PTHR30575">
    <property type="entry name" value="PEPTIDASE M20"/>
    <property type="match status" value="1"/>
</dbReference>
<evidence type="ECO:0000313" key="4">
    <source>
        <dbReference type="Proteomes" id="UP001527925"/>
    </source>
</evidence>
<dbReference type="PANTHER" id="PTHR30575:SF0">
    <property type="entry name" value="XAA-ARG DIPEPTIDASE"/>
    <property type="match status" value="1"/>
</dbReference>
<gene>
    <name evidence="3" type="ORF">HK105_205147</name>
</gene>
<dbReference type="InterPro" id="IPR002933">
    <property type="entry name" value="Peptidase_M20"/>
</dbReference>
<name>A0ABR4N6W3_9FUNG</name>
<dbReference type="SUPFAM" id="SSF53187">
    <property type="entry name" value="Zn-dependent exopeptidases"/>
    <property type="match status" value="1"/>
</dbReference>
<dbReference type="NCBIfam" id="TIGR01891">
    <property type="entry name" value="amidohydrolases"/>
    <property type="match status" value="1"/>
</dbReference>
<dbReference type="SUPFAM" id="SSF55031">
    <property type="entry name" value="Bacterial exopeptidase dimerisation domain"/>
    <property type="match status" value="1"/>
</dbReference>
<dbReference type="InterPro" id="IPR036264">
    <property type="entry name" value="Bact_exopeptidase_dim_dom"/>
</dbReference>